<reference evidence="4" key="2">
    <citation type="submission" date="2020-03" db="EMBL/GenBank/DDBJ databases">
        <title>Flavobacteriaceae bacterium strain TP-CH-4, a member of the family Flavobacteriaceae isolated from a deep-sea seamount.</title>
        <authorList>
            <person name="Zhang D.-C."/>
        </authorList>
    </citation>
    <scope>NUCLEOTIDE SEQUENCE</scope>
    <source>
        <strain evidence="4">TP-CH-4</strain>
    </source>
</reference>
<dbReference type="AlphaFoldDB" id="A0A967AXE1"/>
<keyword evidence="2" id="KW-0812">Transmembrane</keyword>
<comment type="similarity">
    <text evidence="1">Belongs to the bacterial sugar transferase family.</text>
</comment>
<keyword evidence="4" id="KW-0808">Transferase</keyword>
<keyword evidence="2" id="KW-0472">Membrane</keyword>
<dbReference type="RefSeq" id="WP_152575574.1">
    <property type="nucleotide sequence ID" value="NZ_VIKU02000006.1"/>
</dbReference>
<name>A0A967AXE1_9FLAO</name>
<feature type="transmembrane region" description="Helical" evidence="2">
    <location>
        <begin position="12"/>
        <end position="35"/>
    </location>
</feature>
<dbReference type="EMBL" id="VIKU02000006">
    <property type="protein sequence ID" value="NHF61070.1"/>
    <property type="molecule type" value="Genomic_DNA"/>
</dbReference>
<evidence type="ECO:0000256" key="2">
    <source>
        <dbReference type="SAM" id="Phobius"/>
    </source>
</evidence>
<reference evidence="4" key="1">
    <citation type="submission" date="2019-07" db="EMBL/GenBank/DDBJ databases">
        <authorList>
            <person name="De-Chao Zhang Q."/>
        </authorList>
    </citation>
    <scope>NUCLEOTIDE SEQUENCE</scope>
    <source>
        <strain evidence="4">TP-CH-4</strain>
    </source>
</reference>
<organism evidence="4 5">
    <name type="scientific">Pelagihabitans pacificus</name>
    <dbReference type="NCBI Taxonomy" id="2696054"/>
    <lineage>
        <taxon>Bacteria</taxon>
        <taxon>Pseudomonadati</taxon>
        <taxon>Bacteroidota</taxon>
        <taxon>Flavobacteriia</taxon>
        <taxon>Flavobacteriales</taxon>
        <taxon>Flavobacteriaceae</taxon>
        <taxon>Pelagihabitans</taxon>
    </lineage>
</organism>
<dbReference type="Proteomes" id="UP000707206">
    <property type="component" value="Unassembled WGS sequence"/>
</dbReference>
<evidence type="ECO:0000256" key="1">
    <source>
        <dbReference type="ARBA" id="ARBA00006464"/>
    </source>
</evidence>
<dbReference type="Pfam" id="PF02397">
    <property type="entry name" value="Bac_transf"/>
    <property type="match status" value="1"/>
</dbReference>
<sequence>MYGNGVKRLLDFLVSLVLLVLLSPIFLTVLIILLVTNHGKPFFVQPRPGRDEKTFRLLKFKTMTDARDKNNTLLPDTDRLTKVGIFVRKTSLDEIPQLINVLKGDMSLIGPRPLLMRYLPYYSERERKRHQVRPGITGLAQVSGRNNLNWDDRLAMDVKYVENLSFTLDVKIFFKTIKSVLSSKDIVVDAGAVIPDLDVYRSKA</sequence>
<comment type="caution">
    <text evidence="4">The sequence shown here is derived from an EMBL/GenBank/DDBJ whole genome shotgun (WGS) entry which is preliminary data.</text>
</comment>
<dbReference type="PANTHER" id="PTHR30576">
    <property type="entry name" value="COLANIC BIOSYNTHESIS UDP-GLUCOSE LIPID CARRIER TRANSFERASE"/>
    <property type="match status" value="1"/>
</dbReference>
<evidence type="ECO:0000313" key="4">
    <source>
        <dbReference type="EMBL" id="NHF61070.1"/>
    </source>
</evidence>
<evidence type="ECO:0000313" key="5">
    <source>
        <dbReference type="Proteomes" id="UP000707206"/>
    </source>
</evidence>
<dbReference type="PANTHER" id="PTHR30576:SF8">
    <property type="entry name" value="UNDECAPRENYL-PHOSPHATE GALACTOSE PHOSPHOTRANSFERASE"/>
    <property type="match status" value="1"/>
</dbReference>
<gene>
    <name evidence="4" type="ORF">FK220_017090</name>
</gene>
<dbReference type="GO" id="GO:0016780">
    <property type="term" value="F:phosphotransferase activity, for other substituted phosphate groups"/>
    <property type="evidence" value="ECO:0007669"/>
    <property type="project" value="TreeGrafter"/>
</dbReference>
<accession>A0A967AXE1</accession>
<protein>
    <submittedName>
        <fullName evidence="4">Sugar transferase</fullName>
    </submittedName>
</protein>
<evidence type="ECO:0000259" key="3">
    <source>
        <dbReference type="Pfam" id="PF02397"/>
    </source>
</evidence>
<keyword evidence="2" id="KW-1133">Transmembrane helix</keyword>
<feature type="domain" description="Bacterial sugar transferase" evidence="3">
    <location>
        <begin position="7"/>
        <end position="181"/>
    </location>
</feature>
<proteinExistence type="inferred from homology"/>
<dbReference type="InterPro" id="IPR003362">
    <property type="entry name" value="Bact_transf"/>
</dbReference>
<keyword evidence="5" id="KW-1185">Reference proteome</keyword>